<keyword evidence="3" id="KW-0238">DNA-binding</keyword>
<evidence type="ECO:0000256" key="4">
    <source>
        <dbReference type="ARBA" id="ARBA00023163"/>
    </source>
</evidence>
<keyword evidence="4" id="KW-0804">Transcription</keyword>
<dbReference type="Proteomes" id="UP000636458">
    <property type="component" value="Unassembled WGS sequence"/>
</dbReference>
<evidence type="ECO:0000256" key="1">
    <source>
        <dbReference type="ARBA" id="ARBA00010466"/>
    </source>
</evidence>
<dbReference type="PANTHER" id="PTHR34294">
    <property type="entry name" value="TRANSCRIPTIONAL REGULATOR-RELATED"/>
    <property type="match status" value="1"/>
</dbReference>
<dbReference type="GO" id="GO:0003677">
    <property type="term" value="F:DNA binding"/>
    <property type="evidence" value="ECO:0007669"/>
    <property type="project" value="UniProtKB-KW"/>
</dbReference>
<dbReference type="EMBL" id="JAEPES010000005">
    <property type="protein sequence ID" value="MBK4348778.1"/>
    <property type="molecule type" value="Genomic_DNA"/>
</dbReference>
<dbReference type="InterPro" id="IPR051054">
    <property type="entry name" value="SorC_transcr_regulators"/>
</dbReference>
<evidence type="ECO:0000259" key="5">
    <source>
        <dbReference type="Pfam" id="PF04198"/>
    </source>
</evidence>
<feature type="domain" description="Sugar-binding" evidence="5">
    <location>
        <begin position="55"/>
        <end position="309"/>
    </location>
</feature>
<reference evidence="6" key="1">
    <citation type="submission" date="2021-01" db="EMBL/GenBank/DDBJ databases">
        <title>Lacisediminihabitans sp. nov. strain G11-30, isolated from Antarctic Soil.</title>
        <authorList>
            <person name="Li J."/>
        </authorList>
    </citation>
    <scope>NUCLEOTIDE SEQUENCE</scope>
    <source>
        <strain evidence="6">G11-30</strain>
    </source>
</reference>
<dbReference type="Gene3D" id="3.40.50.1360">
    <property type="match status" value="1"/>
</dbReference>
<dbReference type="Gene3D" id="1.10.10.60">
    <property type="entry name" value="Homeodomain-like"/>
    <property type="match status" value="1"/>
</dbReference>
<dbReference type="SUPFAM" id="SSF100950">
    <property type="entry name" value="NagB/RpiA/CoA transferase-like"/>
    <property type="match status" value="1"/>
</dbReference>
<evidence type="ECO:0000256" key="3">
    <source>
        <dbReference type="ARBA" id="ARBA00023125"/>
    </source>
</evidence>
<evidence type="ECO:0000256" key="2">
    <source>
        <dbReference type="ARBA" id="ARBA00023015"/>
    </source>
</evidence>
<dbReference type="GO" id="GO:0030246">
    <property type="term" value="F:carbohydrate binding"/>
    <property type="evidence" value="ECO:0007669"/>
    <property type="project" value="InterPro"/>
</dbReference>
<evidence type="ECO:0000313" key="7">
    <source>
        <dbReference type="Proteomes" id="UP000636458"/>
    </source>
</evidence>
<keyword evidence="2" id="KW-0805">Transcription regulation</keyword>
<comment type="similarity">
    <text evidence="1">Belongs to the SorC transcriptional regulatory family.</text>
</comment>
<comment type="caution">
    <text evidence="6">The sequence shown here is derived from an EMBL/GenBank/DDBJ whole genome shotgun (WGS) entry which is preliminary data.</text>
</comment>
<gene>
    <name evidence="6" type="ORF">IV501_14145</name>
</gene>
<keyword evidence="7" id="KW-1185">Reference proteome</keyword>
<evidence type="ECO:0000313" key="6">
    <source>
        <dbReference type="EMBL" id="MBK4348778.1"/>
    </source>
</evidence>
<accession>A0A934SNH0</accession>
<dbReference type="InterPro" id="IPR007324">
    <property type="entry name" value="Sugar-bd_dom_put"/>
</dbReference>
<proteinExistence type="inferred from homology"/>
<dbReference type="Pfam" id="PF04198">
    <property type="entry name" value="Sugar-bind"/>
    <property type="match status" value="1"/>
</dbReference>
<organism evidence="6 7">
    <name type="scientific">Lacisediminihabitans changchengi</name>
    <dbReference type="NCBI Taxonomy" id="2787634"/>
    <lineage>
        <taxon>Bacteria</taxon>
        <taxon>Bacillati</taxon>
        <taxon>Actinomycetota</taxon>
        <taxon>Actinomycetes</taxon>
        <taxon>Micrococcales</taxon>
        <taxon>Microbacteriaceae</taxon>
        <taxon>Lacisediminihabitans</taxon>
    </lineage>
</organism>
<dbReference type="PANTHER" id="PTHR34294:SF1">
    <property type="entry name" value="TRANSCRIPTIONAL REGULATOR LSRR"/>
    <property type="match status" value="1"/>
</dbReference>
<dbReference type="RefSeq" id="WP_200557123.1">
    <property type="nucleotide sequence ID" value="NZ_JAEPES010000005.1"/>
</dbReference>
<protein>
    <submittedName>
        <fullName evidence="6">Sugar-binding transcriptional regulator</fullName>
    </submittedName>
</protein>
<dbReference type="InterPro" id="IPR037171">
    <property type="entry name" value="NagB/RpiA_transferase-like"/>
</dbReference>
<name>A0A934SNH0_9MICO</name>
<dbReference type="AlphaFoldDB" id="A0A934SNH0"/>
<sequence length="314" mass="34161">MVDALRAAQLYYLQDLTMEAIAHELRTSRSSVSRLLSHARATGLVEIHVTSPLDRSDQIARRLHDRFGITPHVVPVGSNTSDVDRLERVALSAARLLTRFIDSNMIIGVAWGSTVSAISRHLSMKETSNTQVVQLNGAGNTETTGIDYSSEILQRFGSAFGAKVQQFPVPAFFDRASTKEALWHERSTIRVLEMQRRMDVALFGLGTPFAEVPSRVYIGGYLDDADFSALSASNVVGDVATVFYRQDGTTDNIPMNDRASGPSFSVLRRASRRVCVVSGTSKIPALTGALAAGLITDLIIDEDTGRALLGYEPS</sequence>